<accession>A0AAV4S3U3</accession>
<evidence type="ECO:0000313" key="3">
    <source>
        <dbReference type="Proteomes" id="UP001054945"/>
    </source>
</evidence>
<evidence type="ECO:0000256" key="1">
    <source>
        <dbReference type="SAM" id="MobiDB-lite"/>
    </source>
</evidence>
<feature type="region of interest" description="Disordered" evidence="1">
    <location>
        <begin position="48"/>
        <end position="161"/>
    </location>
</feature>
<proteinExistence type="predicted"/>
<feature type="compositionally biased region" description="Polar residues" evidence="1">
    <location>
        <begin position="88"/>
        <end position="99"/>
    </location>
</feature>
<feature type="compositionally biased region" description="Polar residues" evidence="1">
    <location>
        <begin position="69"/>
        <end position="80"/>
    </location>
</feature>
<dbReference type="AlphaFoldDB" id="A0AAV4S3U3"/>
<feature type="compositionally biased region" description="Polar residues" evidence="1">
    <location>
        <begin position="146"/>
        <end position="161"/>
    </location>
</feature>
<comment type="caution">
    <text evidence="2">The sequence shown here is derived from an EMBL/GenBank/DDBJ whole genome shotgun (WGS) entry which is preliminary data.</text>
</comment>
<protein>
    <submittedName>
        <fullName evidence="2">Chromobox 8</fullName>
    </submittedName>
</protein>
<sequence>MELSNLGDSDGVFTAECIQKKNGYGRSRKKTGVFDFCIILIDAFEASQNKAGGPAKRGPKPKRDRTLSRSDASVPQQGRTPRQMAVPVTSSDDNTSGESAATPPEVLPAPSDFPIQVADDVQESSGENSDAHAQGWKRTGRALSASDPSTKMGTNSPSMSD</sequence>
<organism evidence="2 3">
    <name type="scientific">Caerostris extrusa</name>
    <name type="common">Bark spider</name>
    <name type="synonym">Caerostris bankana</name>
    <dbReference type="NCBI Taxonomy" id="172846"/>
    <lineage>
        <taxon>Eukaryota</taxon>
        <taxon>Metazoa</taxon>
        <taxon>Ecdysozoa</taxon>
        <taxon>Arthropoda</taxon>
        <taxon>Chelicerata</taxon>
        <taxon>Arachnida</taxon>
        <taxon>Araneae</taxon>
        <taxon>Araneomorphae</taxon>
        <taxon>Entelegynae</taxon>
        <taxon>Araneoidea</taxon>
        <taxon>Araneidae</taxon>
        <taxon>Caerostris</taxon>
    </lineage>
</organism>
<gene>
    <name evidence="2" type="primary">Cbx8</name>
    <name evidence="2" type="ORF">CEXT_154061</name>
</gene>
<reference evidence="2 3" key="1">
    <citation type="submission" date="2021-06" db="EMBL/GenBank/DDBJ databases">
        <title>Caerostris extrusa draft genome.</title>
        <authorList>
            <person name="Kono N."/>
            <person name="Arakawa K."/>
        </authorList>
    </citation>
    <scope>NUCLEOTIDE SEQUENCE [LARGE SCALE GENOMIC DNA]</scope>
</reference>
<keyword evidence="3" id="KW-1185">Reference proteome</keyword>
<dbReference type="EMBL" id="BPLR01009030">
    <property type="protein sequence ID" value="GIY29168.1"/>
    <property type="molecule type" value="Genomic_DNA"/>
</dbReference>
<name>A0AAV4S3U3_CAEEX</name>
<evidence type="ECO:0000313" key="2">
    <source>
        <dbReference type="EMBL" id="GIY29168.1"/>
    </source>
</evidence>
<dbReference type="Proteomes" id="UP001054945">
    <property type="component" value="Unassembled WGS sequence"/>
</dbReference>